<name>A0ABU0MBJ5_9HYPH</name>
<organism evidence="2 3">
    <name type="scientific">Kaistia geumhonensis</name>
    <dbReference type="NCBI Taxonomy" id="410839"/>
    <lineage>
        <taxon>Bacteria</taxon>
        <taxon>Pseudomonadati</taxon>
        <taxon>Pseudomonadota</taxon>
        <taxon>Alphaproteobacteria</taxon>
        <taxon>Hyphomicrobiales</taxon>
        <taxon>Kaistiaceae</taxon>
        <taxon>Kaistia</taxon>
    </lineage>
</organism>
<dbReference type="InterPro" id="IPR027417">
    <property type="entry name" value="P-loop_NTPase"/>
</dbReference>
<dbReference type="Proteomes" id="UP001223743">
    <property type="component" value="Unassembled WGS sequence"/>
</dbReference>
<feature type="domain" description="NadR/Ttd14 AAA" evidence="1">
    <location>
        <begin position="13"/>
        <end position="176"/>
    </location>
</feature>
<reference evidence="2 3" key="1">
    <citation type="submission" date="2023-07" db="EMBL/GenBank/DDBJ databases">
        <title>Genomic Encyclopedia of Type Strains, Phase IV (KMG-IV): sequencing the most valuable type-strain genomes for metagenomic binning, comparative biology and taxonomic classification.</title>
        <authorList>
            <person name="Goeker M."/>
        </authorList>
    </citation>
    <scope>NUCLEOTIDE SEQUENCE [LARGE SCALE GENOMIC DNA]</scope>
    <source>
        <strain evidence="2 3">B1-1</strain>
    </source>
</reference>
<dbReference type="Pfam" id="PF13521">
    <property type="entry name" value="AAA_28"/>
    <property type="match status" value="1"/>
</dbReference>
<evidence type="ECO:0000259" key="1">
    <source>
        <dbReference type="Pfam" id="PF13521"/>
    </source>
</evidence>
<dbReference type="SUPFAM" id="SSF52540">
    <property type="entry name" value="P-loop containing nucleoside triphosphate hydrolases"/>
    <property type="match status" value="1"/>
</dbReference>
<protein>
    <submittedName>
        <fullName evidence="2">ATPase</fullName>
    </submittedName>
</protein>
<dbReference type="InterPro" id="IPR038727">
    <property type="entry name" value="NadR/Ttd14_AAA_dom"/>
</dbReference>
<sequence length="187" mass="20134">MTAVQTIAPPRLVVLSGCSGGGKSTLLAALAERGIATAEEPGRRVVREALANGGDALPWQAPDRFAERVTDLAIADHDMAVARGGLTILDRSLIDAEAWYRRTCRPLPDTLSSALVRCRYDPIVFMVPPWKELFATDAERRHGFDEAVAEYAALLDAYAARGHDCVVLPRSSVADRALIVLARLGIG</sequence>
<comment type="caution">
    <text evidence="2">The sequence shown here is derived from an EMBL/GenBank/DDBJ whole genome shotgun (WGS) entry which is preliminary data.</text>
</comment>
<dbReference type="RefSeq" id="WP_266283808.1">
    <property type="nucleotide sequence ID" value="NZ_JAPKNF010000003.1"/>
</dbReference>
<dbReference type="EMBL" id="JAUSWJ010000001">
    <property type="protein sequence ID" value="MDQ0518329.1"/>
    <property type="molecule type" value="Genomic_DNA"/>
</dbReference>
<evidence type="ECO:0000313" key="2">
    <source>
        <dbReference type="EMBL" id="MDQ0518329.1"/>
    </source>
</evidence>
<proteinExistence type="predicted"/>
<evidence type="ECO:0000313" key="3">
    <source>
        <dbReference type="Proteomes" id="UP001223743"/>
    </source>
</evidence>
<gene>
    <name evidence="2" type="ORF">QO015_003942</name>
</gene>
<accession>A0ABU0MBJ5</accession>
<keyword evidence="3" id="KW-1185">Reference proteome</keyword>
<dbReference type="Gene3D" id="3.40.50.300">
    <property type="entry name" value="P-loop containing nucleotide triphosphate hydrolases"/>
    <property type="match status" value="1"/>
</dbReference>